<gene>
    <name evidence="2" type="ORF">EDM56_05375</name>
</gene>
<dbReference type="Proteomes" id="UP000271031">
    <property type="component" value="Unassembled WGS sequence"/>
</dbReference>
<proteinExistence type="predicted"/>
<accession>A0A3M8DTH5</accession>
<dbReference type="EMBL" id="RHHQ01000005">
    <property type="protein sequence ID" value="RNB91468.1"/>
    <property type="molecule type" value="Genomic_DNA"/>
</dbReference>
<feature type="signal peptide" evidence="1">
    <location>
        <begin position="1"/>
        <end position="27"/>
    </location>
</feature>
<dbReference type="RefSeq" id="WP_122916860.1">
    <property type="nucleotide sequence ID" value="NZ_RHHQ01000005.1"/>
</dbReference>
<comment type="caution">
    <text evidence="2">The sequence shown here is derived from an EMBL/GenBank/DDBJ whole genome shotgun (WGS) entry which is preliminary data.</text>
</comment>
<reference evidence="2 3" key="1">
    <citation type="submission" date="2018-10" db="EMBL/GenBank/DDBJ databases">
        <title>Phylogenomics of Brevibacillus.</title>
        <authorList>
            <person name="Dunlap C."/>
        </authorList>
    </citation>
    <scope>NUCLEOTIDE SEQUENCE [LARGE SCALE GENOMIC DNA]</scope>
    <source>
        <strain evidence="2 3">JCM 15716</strain>
    </source>
</reference>
<dbReference type="Gene3D" id="3.10.450.390">
    <property type="entry name" value="Protein of unknown function DUF3889"/>
    <property type="match status" value="1"/>
</dbReference>
<dbReference type="OrthoDB" id="2377048at2"/>
<keyword evidence="3" id="KW-1185">Reference proteome</keyword>
<protein>
    <submittedName>
        <fullName evidence="2">DUF3889 domain-containing protein</fullName>
    </submittedName>
</protein>
<evidence type="ECO:0000313" key="2">
    <source>
        <dbReference type="EMBL" id="RNB91468.1"/>
    </source>
</evidence>
<sequence length="140" mass="15588">MKRLSCLWLCCALCFAAVLPGQPEAHAHSLVATPAPEPGYAKWGRLAVAETMKRYPNTAIIDYLHVGRTYPAPGIAQETFKLLLKKNGRVWAVYVRIQFERASEKLIRLQMNEAEGTAYSFATRFMSPMILSISISAAMP</sequence>
<dbReference type="InterPro" id="IPR024987">
    <property type="entry name" value="DUF3889"/>
</dbReference>
<evidence type="ECO:0000256" key="1">
    <source>
        <dbReference type="SAM" id="SignalP"/>
    </source>
</evidence>
<organism evidence="2 3">
    <name type="scientific">Brevibacillus fluminis</name>
    <dbReference type="NCBI Taxonomy" id="511487"/>
    <lineage>
        <taxon>Bacteria</taxon>
        <taxon>Bacillati</taxon>
        <taxon>Bacillota</taxon>
        <taxon>Bacilli</taxon>
        <taxon>Bacillales</taxon>
        <taxon>Paenibacillaceae</taxon>
        <taxon>Brevibacillus</taxon>
    </lineage>
</organism>
<name>A0A3M8DTH5_9BACL</name>
<evidence type="ECO:0000313" key="3">
    <source>
        <dbReference type="Proteomes" id="UP000271031"/>
    </source>
</evidence>
<dbReference type="Pfam" id="PF13028">
    <property type="entry name" value="DUF3889"/>
    <property type="match status" value="1"/>
</dbReference>
<feature type="chain" id="PRO_5017979141" evidence="1">
    <location>
        <begin position="28"/>
        <end position="140"/>
    </location>
</feature>
<keyword evidence="1" id="KW-0732">Signal</keyword>
<dbReference type="AlphaFoldDB" id="A0A3M8DTH5"/>